<dbReference type="EMBL" id="FOGC01000006">
    <property type="protein sequence ID" value="SEQ78412.1"/>
    <property type="molecule type" value="Genomic_DNA"/>
</dbReference>
<dbReference type="GO" id="GO:0006950">
    <property type="term" value="P:response to stress"/>
    <property type="evidence" value="ECO:0007669"/>
    <property type="project" value="UniProtKB-ARBA"/>
</dbReference>
<dbReference type="GO" id="GO:0046052">
    <property type="term" value="P:UTP catabolic process"/>
    <property type="evidence" value="ECO:0007669"/>
    <property type="project" value="TreeGrafter"/>
</dbReference>
<dbReference type="InterPro" id="IPR048015">
    <property type="entry name" value="NTP-PPase_MazG-like_N"/>
</dbReference>
<name>A0A1H9IV72_9GAMM</name>
<dbReference type="GO" id="GO:0046076">
    <property type="term" value="P:dTTP catabolic process"/>
    <property type="evidence" value="ECO:0007669"/>
    <property type="project" value="TreeGrafter"/>
</dbReference>
<evidence type="ECO:0000313" key="7">
    <source>
        <dbReference type="Proteomes" id="UP000242515"/>
    </source>
</evidence>
<feature type="domain" description="NTP pyrophosphohydrolase MazG-like" evidence="5">
    <location>
        <begin position="165"/>
        <end position="225"/>
    </location>
</feature>
<dbReference type="Pfam" id="PF03819">
    <property type="entry name" value="MazG"/>
    <property type="match status" value="2"/>
</dbReference>
<dbReference type="RefSeq" id="WP_092675925.1">
    <property type="nucleotide sequence ID" value="NZ_FOGC01000006.1"/>
</dbReference>
<dbReference type="InterPro" id="IPR011551">
    <property type="entry name" value="NTP_PyrPHydrolase_MazG"/>
</dbReference>
<protein>
    <recommendedName>
        <fullName evidence="4">Nucleoside triphosphate pyrophosphohydrolase</fullName>
        <ecNumber evidence="3">3.6.1.8</ecNumber>
    </recommendedName>
</protein>
<evidence type="ECO:0000259" key="5">
    <source>
        <dbReference type="Pfam" id="PF03819"/>
    </source>
</evidence>
<sequence length="262" mass="30463">MSDSSLSQLLSVMQRLRDPEQGCEWDKQQTFDTIAPYTLEECYEVLDAIARQDFSDLQQELGDLLYQIVFYAQMASEQGRFNFQDICQAITQKLIRRHPDVFSDANSTQGWEQIKQQERKAKSQYSLLDDIPHAMPALLRADKIQQRCQTVGFDWDTLGPVVDKVKEELDEVMEEATMVDRNPERLEEELGDLLFATVNLTRHLGARAETALHKANVKFERRFRQVELNIIEQGLTLDHASLEQMELAWQHVKQDEKMVKDK</sequence>
<evidence type="ECO:0000313" key="6">
    <source>
        <dbReference type="EMBL" id="SEQ78412.1"/>
    </source>
</evidence>
<dbReference type="STRING" id="988801.SAMN05216522_106195"/>
<dbReference type="AlphaFoldDB" id="A0A1H9IV72"/>
<proteinExistence type="inferred from homology"/>
<feature type="domain" description="NTP pyrophosphohydrolase MazG-like" evidence="5">
    <location>
        <begin position="29"/>
        <end position="102"/>
    </location>
</feature>
<dbReference type="EC" id="3.6.1.8" evidence="3"/>
<dbReference type="GO" id="GO:0047693">
    <property type="term" value="F:ATP diphosphatase activity"/>
    <property type="evidence" value="ECO:0007669"/>
    <property type="project" value="UniProtKB-EC"/>
</dbReference>
<gene>
    <name evidence="6" type="ORF">SAMN05216522_106195</name>
</gene>
<dbReference type="GO" id="GO:0006203">
    <property type="term" value="P:dGTP catabolic process"/>
    <property type="evidence" value="ECO:0007669"/>
    <property type="project" value="TreeGrafter"/>
</dbReference>
<accession>A0A1H9IV72</accession>
<dbReference type="GO" id="GO:0046081">
    <property type="term" value="P:dUTP catabolic process"/>
    <property type="evidence" value="ECO:0007669"/>
    <property type="project" value="TreeGrafter"/>
</dbReference>
<dbReference type="GO" id="GO:0046061">
    <property type="term" value="P:dATP catabolic process"/>
    <property type="evidence" value="ECO:0007669"/>
    <property type="project" value="TreeGrafter"/>
</dbReference>
<organism evidence="6 7">
    <name type="scientific">Rosenbergiella nectarea</name>
    <dbReference type="NCBI Taxonomy" id="988801"/>
    <lineage>
        <taxon>Bacteria</taxon>
        <taxon>Pseudomonadati</taxon>
        <taxon>Pseudomonadota</taxon>
        <taxon>Gammaproteobacteria</taxon>
        <taxon>Enterobacterales</taxon>
        <taxon>Erwiniaceae</taxon>
        <taxon>Rosenbergiella</taxon>
    </lineage>
</organism>
<dbReference type="NCBIfam" id="NF007113">
    <property type="entry name" value="PRK09562.1"/>
    <property type="match status" value="1"/>
</dbReference>
<evidence type="ECO:0000256" key="1">
    <source>
        <dbReference type="ARBA" id="ARBA00052141"/>
    </source>
</evidence>
<evidence type="ECO:0000256" key="3">
    <source>
        <dbReference type="ARBA" id="ARBA00066372"/>
    </source>
</evidence>
<dbReference type="CDD" id="cd11528">
    <property type="entry name" value="NTP-PPase_MazG_Nterm"/>
    <property type="match status" value="1"/>
</dbReference>
<evidence type="ECO:0000256" key="4">
    <source>
        <dbReference type="ARBA" id="ARBA00074799"/>
    </source>
</evidence>
<dbReference type="Gene3D" id="1.10.287.1080">
    <property type="entry name" value="MazG-like"/>
    <property type="match status" value="2"/>
</dbReference>
<dbReference type="PANTHER" id="PTHR30522">
    <property type="entry name" value="NUCLEOSIDE TRIPHOSPHATE PYROPHOSPHOHYDROLASE"/>
    <property type="match status" value="1"/>
</dbReference>
<dbReference type="NCBIfam" id="TIGR00444">
    <property type="entry name" value="mazG"/>
    <property type="match status" value="1"/>
</dbReference>
<dbReference type="InterPro" id="IPR048011">
    <property type="entry name" value="NTP-PPase_MazG-like_C"/>
</dbReference>
<dbReference type="OrthoDB" id="9808939at2"/>
<reference evidence="7" key="1">
    <citation type="submission" date="2016-10" db="EMBL/GenBank/DDBJ databases">
        <authorList>
            <person name="Varghese N."/>
            <person name="Submissions S."/>
        </authorList>
    </citation>
    <scope>NUCLEOTIDE SEQUENCE [LARGE SCALE GENOMIC DNA]</scope>
    <source>
        <strain evidence="7">8N4</strain>
    </source>
</reference>
<dbReference type="InterPro" id="IPR004518">
    <property type="entry name" value="MazG-like_dom"/>
</dbReference>
<comment type="catalytic activity">
    <reaction evidence="1">
        <text>ATP + H2O = AMP + diphosphate + H(+)</text>
        <dbReference type="Rhea" id="RHEA:14245"/>
        <dbReference type="ChEBI" id="CHEBI:15377"/>
        <dbReference type="ChEBI" id="CHEBI:15378"/>
        <dbReference type="ChEBI" id="CHEBI:30616"/>
        <dbReference type="ChEBI" id="CHEBI:33019"/>
        <dbReference type="ChEBI" id="CHEBI:456215"/>
        <dbReference type="EC" id="3.6.1.8"/>
    </reaction>
</comment>
<dbReference type="FunFam" id="1.10.287.1080:FF:000001">
    <property type="entry name" value="Nucleoside triphosphate pyrophosphohydrolase"/>
    <property type="match status" value="1"/>
</dbReference>
<dbReference type="CDD" id="cd11529">
    <property type="entry name" value="NTP-PPase_MazG_Cterm"/>
    <property type="match status" value="1"/>
</dbReference>
<comment type="similarity">
    <text evidence="2">Belongs to the nucleoside triphosphate pyrophosphohydrolase family.</text>
</comment>
<dbReference type="PANTHER" id="PTHR30522:SF0">
    <property type="entry name" value="NUCLEOSIDE TRIPHOSPHATE PYROPHOSPHOHYDROLASE"/>
    <property type="match status" value="1"/>
</dbReference>
<evidence type="ECO:0000256" key="2">
    <source>
        <dbReference type="ARBA" id="ARBA00061115"/>
    </source>
</evidence>
<keyword evidence="7" id="KW-1185">Reference proteome</keyword>
<dbReference type="FunFam" id="1.10.287.1080:FF:000003">
    <property type="entry name" value="Nucleoside triphosphate pyrophosphohydrolase"/>
    <property type="match status" value="1"/>
</dbReference>
<dbReference type="Proteomes" id="UP000242515">
    <property type="component" value="Unassembled WGS sequence"/>
</dbReference>
<dbReference type="SUPFAM" id="SSF101386">
    <property type="entry name" value="all-alpha NTP pyrophosphatases"/>
    <property type="match status" value="2"/>
</dbReference>
<dbReference type="GO" id="GO:0046047">
    <property type="term" value="P:TTP catabolic process"/>
    <property type="evidence" value="ECO:0007669"/>
    <property type="project" value="TreeGrafter"/>
</dbReference>